<dbReference type="Pfam" id="PF01063">
    <property type="entry name" value="Aminotran_4"/>
    <property type="match status" value="1"/>
</dbReference>
<keyword evidence="2" id="KW-0032">Aminotransferase</keyword>
<dbReference type="Gene3D" id="3.20.10.10">
    <property type="entry name" value="D-amino Acid Aminotransferase, subunit A, domain 2"/>
    <property type="match status" value="1"/>
</dbReference>
<keyword evidence="3" id="KW-1185">Reference proteome</keyword>
<accession>A0ABV9SRV4</accession>
<comment type="caution">
    <text evidence="2">The sequence shown here is derived from an EMBL/GenBank/DDBJ whole genome shotgun (WGS) entry which is preliminary data.</text>
</comment>
<dbReference type="Proteomes" id="UP001595858">
    <property type="component" value="Unassembled WGS sequence"/>
</dbReference>
<dbReference type="RefSeq" id="WP_344141304.1">
    <property type="nucleotide sequence ID" value="NZ_BAAAQI010000002.1"/>
</dbReference>
<dbReference type="SUPFAM" id="SSF56752">
    <property type="entry name" value="D-aminoacid aminotransferase-like PLP-dependent enzymes"/>
    <property type="match status" value="1"/>
</dbReference>
<name>A0ABV9SRV4_9ACTN</name>
<dbReference type="EMBL" id="JBHSIY010000026">
    <property type="protein sequence ID" value="MFC4869068.1"/>
    <property type="molecule type" value="Genomic_DNA"/>
</dbReference>
<dbReference type="NCBIfam" id="NF006734">
    <property type="entry name" value="PRK09266.1"/>
    <property type="match status" value="1"/>
</dbReference>
<gene>
    <name evidence="2" type="ORF">ACFPCZ_20740</name>
</gene>
<evidence type="ECO:0000313" key="2">
    <source>
        <dbReference type="EMBL" id="MFC4869068.1"/>
    </source>
</evidence>
<organism evidence="2 3">
    <name type="scientific">Streptomonospora arabica</name>
    <dbReference type="NCBI Taxonomy" id="412417"/>
    <lineage>
        <taxon>Bacteria</taxon>
        <taxon>Bacillati</taxon>
        <taxon>Actinomycetota</taxon>
        <taxon>Actinomycetes</taxon>
        <taxon>Streptosporangiales</taxon>
        <taxon>Nocardiopsidaceae</taxon>
        <taxon>Streptomonospora</taxon>
    </lineage>
</organism>
<dbReference type="InterPro" id="IPR036038">
    <property type="entry name" value="Aminotransferase-like"/>
</dbReference>
<sequence>MAQLNGAPATPSDLQTLALVNYGHFTSMRVDDQHIRGLSHHLDRLVKDCRQVFAADLDRDRVREFVRTAVADESGSFVVRVTIFDPQLEMGHPGSDADPHVLVTTRPAVALPPSPMRAKSAVYARDMPLVKHIGLFGQLRHRRTAQLSGFDDAVFVDTAGFVSEGATWNIAFFDGENVMWPDADVLPGVTMRLLQQVHEQTINAPVNLSNLGGMEAAFATNTSVGVRPVICIDGTEFPGDHTVFADLRKEYEEIPPERL</sequence>
<dbReference type="InterPro" id="IPR043132">
    <property type="entry name" value="BCAT-like_C"/>
</dbReference>
<dbReference type="InterPro" id="IPR050571">
    <property type="entry name" value="Class-IV_PLP-Dep_Aminotrnsfr"/>
</dbReference>
<protein>
    <submittedName>
        <fullName evidence="2">Aminotransferase class IV family protein</fullName>
    </submittedName>
</protein>
<reference evidence="3" key="1">
    <citation type="journal article" date="2019" name="Int. J. Syst. Evol. Microbiol.">
        <title>The Global Catalogue of Microorganisms (GCM) 10K type strain sequencing project: providing services to taxonomists for standard genome sequencing and annotation.</title>
        <authorList>
            <consortium name="The Broad Institute Genomics Platform"/>
            <consortium name="The Broad Institute Genome Sequencing Center for Infectious Disease"/>
            <person name="Wu L."/>
            <person name="Ma J."/>
        </authorList>
    </citation>
    <scope>NUCLEOTIDE SEQUENCE [LARGE SCALE GENOMIC DNA]</scope>
    <source>
        <strain evidence="3">CGMCC 4.7304</strain>
    </source>
</reference>
<evidence type="ECO:0000256" key="1">
    <source>
        <dbReference type="ARBA" id="ARBA00009320"/>
    </source>
</evidence>
<dbReference type="PANTHER" id="PTHR42743:SF13">
    <property type="entry name" value="P-LOOP CONTAINING NUCLEOSIDE TRIPHOSPHATE HYDROLASE PROTEIN"/>
    <property type="match status" value="1"/>
</dbReference>
<dbReference type="InterPro" id="IPR043131">
    <property type="entry name" value="BCAT-like_N"/>
</dbReference>
<comment type="similarity">
    <text evidence="1">Belongs to the class-IV pyridoxal-phosphate-dependent aminotransferase family.</text>
</comment>
<dbReference type="GO" id="GO:0008483">
    <property type="term" value="F:transaminase activity"/>
    <property type="evidence" value="ECO:0007669"/>
    <property type="project" value="UniProtKB-KW"/>
</dbReference>
<keyword evidence="2" id="KW-0808">Transferase</keyword>
<dbReference type="InterPro" id="IPR001544">
    <property type="entry name" value="Aminotrans_IV"/>
</dbReference>
<proteinExistence type="inferred from homology"/>
<dbReference type="PANTHER" id="PTHR42743">
    <property type="entry name" value="AMINO-ACID AMINOTRANSFERASE"/>
    <property type="match status" value="1"/>
</dbReference>
<evidence type="ECO:0000313" key="3">
    <source>
        <dbReference type="Proteomes" id="UP001595858"/>
    </source>
</evidence>
<dbReference type="Gene3D" id="3.30.470.10">
    <property type="match status" value="1"/>
</dbReference>